<organism evidence="2 3">
    <name type="scientific">Daphnia magna</name>
    <dbReference type="NCBI Taxonomy" id="35525"/>
    <lineage>
        <taxon>Eukaryota</taxon>
        <taxon>Metazoa</taxon>
        <taxon>Ecdysozoa</taxon>
        <taxon>Arthropoda</taxon>
        <taxon>Crustacea</taxon>
        <taxon>Branchiopoda</taxon>
        <taxon>Diplostraca</taxon>
        <taxon>Cladocera</taxon>
        <taxon>Anomopoda</taxon>
        <taxon>Daphniidae</taxon>
        <taxon>Daphnia</taxon>
    </lineage>
</organism>
<sequence length="641" mass="72404">MVGSTANPREATASQVPLDVGQAHVAGPTTYDPFVKQRRCKAILSQITRTFRKITNIIKAEGSRGAIQGLVNHAKSLLDTTPAPASSRTNLSQQESSSSDEADAAREALQQLVLARRNNTTPDIGREQSIVRRWVEGQQLCRQEDSATDAWIDLYCDGRLKTIRREFSGRHLWETCSQFKELTSKDRVLFCMRHKLCFNCFKDHHISRECKIKKHCSVTELSDSTLFREGFIRKLRLHGTPHTLSVDSTGGSDGKEVTMKGSTRPTVASPAPVLEWITLKQRWKHLQDLSLQSSGGRVDILLGSYQAHFTTALESRIGKKFEPTAILTRLGWIVCGVFGSGLLEAVVKSHAIFAANEDVDVLVQQMKRFCDNEEFCTEHQIPSLSESEKEAVQILETGTRKFYVGYEKNFKIGYVVYVEDPSDIQPEYYLAHHGVKKELRSITDTGAPDVTTSPWGLNNRDNMIFILKTRAFAPASIQKYRYYLYAYSIRSKSIVTCSMTTLCDPADIQYNQAYHVRVSLIYSRNDKPISEVIQQQWNKGTTSLNNLEAFKVLRALNSSRGIKDIQLHVFCDASTVVFGSVSQVAPFRLLTILKLEHQEAVVVLQLAKFVQSILRIKFDQIFYWSNSKTVLQWIASKTSHF</sequence>
<feature type="region of interest" description="Disordered" evidence="1">
    <location>
        <begin position="79"/>
        <end position="102"/>
    </location>
</feature>
<name>A0A164L3X4_9CRUS</name>
<accession>A0A164L3X4</accession>
<reference evidence="2 3" key="1">
    <citation type="submission" date="2016-03" db="EMBL/GenBank/DDBJ databases">
        <title>EvidentialGene: Evidence-directed Construction of Genes on Genomes.</title>
        <authorList>
            <person name="Gilbert D.G."/>
            <person name="Choi J.-H."/>
            <person name="Mockaitis K."/>
            <person name="Colbourne J."/>
            <person name="Pfrender M."/>
        </authorList>
    </citation>
    <scope>NUCLEOTIDE SEQUENCE [LARGE SCALE GENOMIC DNA]</scope>
    <source>
        <strain evidence="2 3">Xinb3</strain>
        <tissue evidence="2">Complete organism</tissue>
    </source>
</reference>
<gene>
    <name evidence="2" type="ORF">APZ42_033427</name>
</gene>
<proteinExistence type="predicted"/>
<evidence type="ECO:0008006" key="4">
    <source>
        <dbReference type="Google" id="ProtNLM"/>
    </source>
</evidence>
<dbReference type="InterPro" id="IPR008042">
    <property type="entry name" value="Retrotrans_Pao"/>
</dbReference>
<dbReference type="EMBL" id="LRGB01003212">
    <property type="protein sequence ID" value="KZS03772.1"/>
    <property type="molecule type" value="Genomic_DNA"/>
</dbReference>
<dbReference type="PANTHER" id="PTHR47331">
    <property type="entry name" value="PHD-TYPE DOMAIN-CONTAINING PROTEIN"/>
    <property type="match status" value="1"/>
</dbReference>
<dbReference type="OrthoDB" id="6378730at2759"/>
<evidence type="ECO:0000256" key="1">
    <source>
        <dbReference type="SAM" id="MobiDB-lite"/>
    </source>
</evidence>
<dbReference type="Proteomes" id="UP000076858">
    <property type="component" value="Unassembled WGS sequence"/>
</dbReference>
<feature type="region of interest" description="Disordered" evidence="1">
    <location>
        <begin position="247"/>
        <end position="266"/>
    </location>
</feature>
<dbReference type="Pfam" id="PF05380">
    <property type="entry name" value="Peptidase_A17"/>
    <property type="match status" value="1"/>
</dbReference>
<protein>
    <recommendedName>
        <fullName evidence="4">CCHC-type domain-containing protein</fullName>
    </recommendedName>
</protein>
<keyword evidence="3" id="KW-1185">Reference proteome</keyword>
<evidence type="ECO:0000313" key="2">
    <source>
        <dbReference type="EMBL" id="KZS03772.1"/>
    </source>
</evidence>
<evidence type="ECO:0000313" key="3">
    <source>
        <dbReference type="Proteomes" id="UP000076858"/>
    </source>
</evidence>
<dbReference type="PANTHER" id="PTHR47331:SF1">
    <property type="entry name" value="GAG-LIKE PROTEIN"/>
    <property type="match status" value="1"/>
</dbReference>
<comment type="caution">
    <text evidence="2">The sequence shown here is derived from an EMBL/GenBank/DDBJ whole genome shotgun (WGS) entry which is preliminary data.</text>
</comment>
<dbReference type="AlphaFoldDB" id="A0A164L3X4"/>